<protein>
    <recommendedName>
        <fullName evidence="3">Lipid/polyisoprenoid-binding YceI-like domain-containing protein</fullName>
    </recommendedName>
</protein>
<name>A0ABP7V4H7_9FLAO</name>
<dbReference type="RefSeq" id="WP_345095569.1">
    <property type="nucleotide sequence ID" value="NZ_BAABCS010000030.1"/>
</dbReference>
<dbReference type="EMBL" id="BAABCS010000030">
    <property type="protein sequence ID" value="GAA4058907.1"/>
    <property type="molecule type" value="Genomic_DNA"/>
</dbReference>
<organism evidence="1 2">
    <name type="scientific">Flavobacterium chungnamense</name>
    <dbReference type="NCBI Taxonomy" id="706182"/>
    <lineage>
        <taxon>Bacteria</taxon>
        <taxon>Pseudomonadati</taxon>
        <taxon>Bacteroidota</taxon>
        <taxon>Flavobacteriia</taxon>
        <taxon>Flavobacteriales</taxon>
        <taxon>Flavobacteriaceae</taxon>
        <taxon>Flavobacterium</taxon>
    </lineage>
</organism>
<evidence type="ECO:0000313" key="2">
    <source>
        <dbReference type="Proteomes" id="UP001500426"/>
    </source>
</evidence>
<dbReference type="Proteomes" id="UP001500426">
    <property type="component" value="Unassembled WGS sequence"/>
</dbReference>
<gene>
    <name evidence="1" type="ORF">GCM10022388_27080</name>
</gene>
<keyword evidence="2" id="KW-1185">Reference proteome</keyword>
<sequence length="206" mass="23800">MKKYLVLLIVFGILSCEGKKEIQLPKADRTIIGDVKEHSPIYIFFKVEGKDTIADLNRKNAIVSTNWIFNIDKRLPLKLVMPELIKLQAKKDKSIHKNEAAENFFSYANDKKKTLAFLPFASLKFKLEKPKSGVEIYFTKGDKVLVNKTIVEKSNLINYLNSLKSDKPLKYNFSFDKEASYDTFIKNAVFINTLEIEMIISEIYIF</sequence>
<comment type="caution">
    <text evidence="1">The sequence shown here is derived from an EMBL/GenBank/DDBJ whole genome shotgun (WGS) entry which is preliminary data.</text>
</comment>
<accession>A0ABP7V4H7</accession>
<evidence type="ECO:0008006" key="3">
    <source>
        <dbReference type="Google" id="ProtNLM"/>
    </source>
</evidence>
<dbReference type="PROSITE" id="PS51257">
    <property type="entry name" value="PROKAR_LIPOPROTEIN"/>
    <property type="match status" value="1"/>
</dbReference>
<reference evidence="2" key="1">
    <citation type="journal article" date="2019" name="Int. J. Syst. Evol. Microbiol.">
        <title>The Global Catalogue of Microorganisms (GCM) 10K type strain sequencing project: providing services to taxonomists for standard genome sequencing and annotation.</title>
        <authorList>
            <consortium name="The Broad Institute Genomics Platform"/>
            <consortium name="The Broad Institute Genome Sequencing Center for Infectious Disease"/>
            <person name="Wu L."/>
            <person name="Ma J."/>
        </authorList>
    </citation>
    <scope>NUCLEOTIDE SEQUENCE [LARGE SCALE GENOMIC DNA]</scope>
    <source>
        <strain evidence="2">JCM 17068</strain>
    </source>
</reference>
<evidence type="ECO:0000313" key="1">
    <source>
        <dbReference type="EMBL" id="GAA4058907.1"/>
    </source>
</evidence>
<proteinExistence type="predicted"/>